<dbReference type="Proteomes" id="UP000016569">
    <property type="component" value="Unassembled WGS sequence"/>
</dbReference>
<keyword evidence="2" id="KW-1185">Reference proteome</keyword>
<protein>
    <submittedName>
        <fullName evidence="1">Uncharacterized protein</fullName>
    </submittedName>
</protein>
<evidence type="ECO:0000313" key="1">
    <source>
        <dbReference type="EMBL" id="GAD58682.1"/>
    </source>
</evidence>
<evidence type="ECO:0000313" key="2">
    <source>
        <dbReference type="Proteomes" id="UP000016569"/>
    </source>
</evidence>
<reference evidence="2" key="1">
    <citation type="journal article" date="2013" name="Genome Announc.">
        <title>Draft Genome Sequence of the Dimorphic Prosthecate Bacterium Brevundimonas abyssalis TAR-001T.</title>
        <authorList>
            <person name="Tsubouchi T."/>
            <person name="Nishi S."/>
            <person name="Usui K."/>
            <person name="Shimane Y."/>
            <person name="Takaki Y."/>
            <person name="Maruyama T."/>
            <person name="Hatada Y."/>
        </authorList>
    </citation>
    <scope>NUCLEOTIDE SEQUENCE [LARGE SCALE GENOMIC DNA]</scope>
    <source>
        <strain evidence="2">TAR-001</strain>
    </source>
</reference>
<proteinExistence type="predicted"/>
<organism evidence="1 2">
    <name type="scientific">Brevundimonas abyssalis TAR-001</name>
    <dbReference type="NCBI Taxonomy" id="1391729"/>
    <lineage>
        <taxon>Bacteria</taxon>
        <taxon>Pseudomonadati</taxon>
        <taxon>Pseudomonadota</taxon>
        <taxon>Alphaproteobacteria</taxon>
        <taxon>Caulobacterales</taxon>
        <taxon>Caulobacteraceae</taxon>
        <taxon>Brevundimonas</taxon>
    </lineage>
</organism>
<dbReference type="EMBL" id="BATC01000010">
    <property type="protein sequence ID" value="GAD58682.1"/>
    <property type="molecule type" value="Genomic_DNA"/>
</dbReference>
<sequence length="58" mass="6630">MLIERARCAGGDVSSFEGRVYIEEPDGRLRPASGEDLIASEKRFPGFLKNWRLPEDEY</sequence>
<comment type="caution">
    <text evidence="1">The sequence shown here is derived from an EMBL/GenBank/DDBJ whole genome shotgun (WGS) entry which is preliminary data.</text>
</comment>
<accession>A0A8E0KLN4</accession>
<dbReference type="AlphaFoldDB" id="A0A8E0KLN4"/>
<name>A0A8E0KLN4_9CAUL</name>
<gene>
    <name evidence="1" type="ORF">MBEBAB_0932</name>
</gene>